<evidence type="ECO:0000313" key="2">
    <source>
        <dbReference type="EMBL" id="KON90777.1"/>
    </source>
</evidence>
<evidence type="ECO:0000313" key="5">
    <source>
        <dbReference type="Proteomes" id="UP000182836"/>
    </source>
</evidence>
<dbReference type="PANTHER" id="PTHR43211">
    <property type="entry name" value="FUMARYLACETOACETATE HYDROLASE"/>
    <property type="match status" value="1"/>
</dbReference>
<protein>
    <submittedName>
        <fullName evidence="3">2-keto-4-pentenoate hydratase/2-oxohepta-3-ene-1,7-dioic acid hydratase (Catechol pathway)</fullName>
    </submittedName>
    <submittedName>
        <fullName evidence="2">Fumarylacetoacetase</fullName>
    </submittedName>
</protein>
<dbReference type="EMBL" id="LGUG01000009">
    <property type="protein sequence ID" value="KON90777.1"/>
    <property type="molecule type" value="Genomic_DNA"/>
</dbReference>
<evidence type="ECO:0000259" key="1">
    <source>
        <dbReference type="Pfam" id="PF01557"/>
    </source>
</evidence>
<dbReference type="Proteomes" id="UP000182836">
    <property type="component" value="Unassembled WGS sequence"/>
</dbReference>
<proteinExistence type="predicted"/>
<dbReference type="Gene3D" id="3.90.850.10">
    <property type="entry name" value="Fumarylacetoacetase-like, C-terminal domain"/>
    <property type="match status" value="1"/>
</dbReference>
<dbReference type="SUPFAM" id="SSF56529">
    <property type="entry name" value="FAH"/>
    <property type="match status" value="1"/>
</dbReference>
<evidence type="ECO:0000313" key="4">
    <source>
        <dbReference type="Proteomes" id="UP000037269"/>
    </source>
</evidence>
<dbReference type="PATRIC" id="fig|47500.8.peg.7192"/>
<dbReference type="OrthoDB" id="9805307at2"/>
<keyword evidence="4" id="KW-1185">Reference proteome</keyword>
<evidence type="ECO:0000313" key="3">
    <source>
        <dbReference type="EMBL" id="SDK01107.1"/>
    </source>
</evidence>
<name>A0A0D1XTF7_ANEMI</name>
<dbReference type="EMBL" id="FNED01000035">
    <property type="protein sequence ID" value="SDK01107.1"/>
    <property type="molecule type" value="Genomic_DNA"/>
</dbReference>
<accession>A0A0D1XTF7</accession>
<dbReference type="GO" id="GO:0003824">
    <property type="term" value="F:catalytic activity"/>
    <property type="evidence" value="ECO:0007669"/>
    <property type="project" value="InterPro"/>
</dbReference>
<feature type="domain" description="Fumarylacetoacetase-like C-terminal" evidence="1">
    <location>
        <begin position="94"/>
        <end position="314"/>
    </location>
</feature>
<dbReference type="GeneID" id="42308862"/>
<organism evidence="2 4">
    <name type="scientific">Aneurinibacillus migulanus</name>
    <name type="common">Bacillus migulanus</name>
    <dbReference type="NCBI Taxonomy" id="47500"/>
    <lineage>
        <taxon>Bacteria</taxon>
        <taxon>Bacillati</taxon>
        <taxon>Bacillota</taxon>
        <taxon>Bacilli</taxon>
        <taxon>Bacillales</taxon>
        <taxon>Paenibacillaceae</taxon>
        <taxon>Aneurinibacillus group</taxon>
        <taxon>Aneurinibacillus</taxon>
    </lineage>
</organism>
<sequence length="315" mass="35876">MKLVSYYTSDYKRIRAGWIHNSSVYDLEETYLHLAETRGEDISSPVSLLDYLNLPQLRKNWLIDLDKTTEITLPTVGKEQEIKFAAPIPRPASFRDFYAFEEHVKTARKKRGLDMIPEWYDFPVFYFSNVSAIKGPDEPVEKPEYTEWLDYELEVACVIGKEGRNIKRGEASEYIEGFMVLNDWSARDIQRQEVKVGLGPAKGKDFATSMGPYLVTKDELEERRSGEHYDLEMKASVNGVLLSQGNMKSLYFSFAQMIERASEACTLYPGDIIGSGTVGTGCILELGTEAHRWLQKGDVVELSIEKLGVLRNEII</sequence>
<dbReference type="Proteomes" id="UP000037269">
    <property type="component" value="Unassembled WGS sequence"/>
</dbReference>
<dbReference type="AlphaFoldDB" id="A0A0D1XTF7"/>
<dbReference type="RefSeq" id="WP_043066210.1">
    <property type="nucleotide sequence ID" value="NZ_BJOA01000105.1"/>
</dbReference>
<dbReference type="InterPro" id="IPR011234">
    <property type="entry name" value="Fumarylacetoacetase-like_C"/>
</dbReference>
<dbReference type="InterPro" id="IPR036663">
    <property type="entry name" value="Fumarylacetoacetase_C_sf"/>
</dbReference>
<gene>
    <name evidence="2" type="ORF">AF333_27425</name>
    <name evidence="3" type="ORF">SAMN04487909_13575</name>
</gene>
<dbReference type="Pfam" id="PF01557">
    <property type="entry name" value="FAA_hydrolase"/>
    <property type="match status" value="1"/>
</dbReference>
<reference evidence="2 4" key="1">
    <citation type="submission" date="2015-07" db="EMBL/GenBank/DDBJ databases">
        <title>Fjat-14205 dsm 2895.</title>
        <authorList>
            <person name="Liu B."/>
            <person name="Wang J."/>
            <person name="Zhu Y."/>
            <person name="Liu G."/>
            <person name="Chen Q."/>
            <person name="Chen Z."/>
            <person name="Lan J."/>
            <person name="Che J."/>
            <person name="Ge C."/>
            <person name="Shi H."/>
            <person name="Pan Z."/>
            <person name="Liu X."/>
        </authorList>
    </citation>
    <scope>NUCLEOTIDE SEQUENCE [LARGE SCALE GENOMIC DNA]</scope>
    <source>
        <strain evidence="2 4">DSM 2895</strain>
    </source>
</reference>
<dbReference type="STRING" id="47500.AF333_27425"/>
<reference evidence="3 5" key="2">
    <citation type="submission" date="2016-10" db="EMBL/GenBank/DDBJ databases">
        <authorList>
            <person name="de Groot N.N."/>
        </authorList>
    </citation>
    <scope>NUCLEOTIDE SEQUENCE [LARGE SCALE GENOMIC DNA]</scope>
    <source>
        <strain evidence="3 5">DSM 2895</strain>
    </source>
</reference>
<dbReference type="PANTHER" id="PTHR43211:SF1">
    <property type="entry name" value="BLL6422 PROTEIN"/>
    <property type="match status" value="1"/>
</dbReference>